<dbReference type="AlphaFoldDB" id="X1VR15"/>
<gene>
    <name evidence="1" type="ORF">S12H4_61280</name>
</gene>
<proteinExistence type="predicted"/>
<sequence length="41" mass="4548">MNSSKDYIRTVLETIQYSFGDLTGVVGVINRTKGPMDLKAE</sequence>
<evidence type="ECO:0000313" key="1">
    <source>
        <dbReference type="EMBL" id="GAJ19296.1"/>
    </source>
</evidence>
<feature type="non-terminal residue" evidence="1">
    <location>
        <position position="41"/>
    </location>
</feature>
<reference evidence="1" key="1">
    <citation type="journal article" date="2014" name="Front. Microbiol.">
        <title>High frequency of phylogenetically diverse reductive dehalogenase-homologous genes in deep subseafloor sedimentary metagenomes.</title>
        <authorList>
            <person name="Kawai M."/>
            <person name="Futagami T."/>
            <person name="Toyoda A."/>
            <person name="Takaki Y."/>
            <person name="Nishi S."/>
            <person name="Hori S."/>
            <person name="Arai W."/>
            <person name="Tsubouchi T."/>
            <person name="Morono Y."/>
            <person name="Uchiyama I."/>
            <person name="Ito T."/>
            <person name="Fujiyama A."/>
            <person name="Inagaki F."/>
            <person name="Takami H."/>
        </authorList>
    </citation>
    <scope>NUCLEOTIDE SEQUENCE</scope>
    <source>
        <strain evidence="1">Expedition CK06-06</strain>
    </source>
</reference>
<name>X1VR15_9ZZZZ</name>
<protein>
    <submittedName>
        <fullName evidence="1">Uncharacterized protein</fullName>
    </submittedName>
</protein>
<dbReference type="EMBL" id="BARW01040624">
    <property type="protein sequence ID" value="GAJ19296.1"/>
    <property type="molecule type" value="Genomic_DNA"/>
</dbReference>
<organism evidence="1">
    <name type="scientific">marine sediment metagenome</name>
    <dbReference type="NCBI Taxonomy" id="412755"/>
    <lineage>
        <taxon>unclassified sequences</taxon>
        <taxon>metagenomes</taxon>
        <taxon>ecological metagenomes</taxon>
    </lineage>
</organism>
<accession>X1VR15</accession>
<comment type="caution">
    <text evidence="1">The sequence shown here is derived from an EMBL/GenBank/DDBJ whole genome shotgun (WGS) entry which is preliminary data.</text>
</comment>